<gene>
    <name evidence="2" type="ORF">SLS63_014164</name>
</gene>
<organism evidence="2 3">
    <name type="scientific">Diaporthe eres</name>
    <name type="common">Phomopsis oblonga</name>
    <dbReference type="NCBI Taxonomy" id="83184"/>
    <lineage>
        <taxon>Eukaryota</taxon>
        <taxon>Fungi</taxon>
        <taxon>Dikarya</taxon>
        <taxon>Ascomycota</taxon>
        <taxon>Pezizomycotina</taxon>
        <taxon>Sordariomycetes</taxon>
        <taxon>Sordariomycetidae</taxon>
        <taxon>Diaporthales</taxon>
        <taxon>Diaporthaceae</taxon>
        <taxon>Diaporthe</taxon>
        <taxon>Diaporthe eres species complex</taxon>
    </lineage>
</organism>
<dbReference type="Proteomes" id="UP001430848">
    <property type="component" value="Unassembled WGS sequence"/>
</dbReference>
<keyword evidence="1" id="KW-1133">Transmembrane helix</keyword>
<proteinExistence type="predicted"/>
<protein>
    <recommendedName>
        <fullName evidence="4">Integral membrane protein</fullName>
    </recommendedName>
</protein>
<keyword evidence="1" id="KW-0812">Transmembrane</keyword>
<keyword evidence="1" id="KW-0472">Membrane</keyword>
<evidence type="ECO:0000313" key="3">
    <source>
        <dbReference type="Proteomes" id="UP001430848"/>
    </source>
</evidence>
<feature type="transmembrane region" description="Helical" evidence="1">
    <location>
        <begin position="20"/>
        <end position="39"/>
    </location>
</feature>
<evidence type="ECO:0000313" key="2">
    <source>
        <dbReference type="EMBL" id="KAK7705339.1"/>
    </source>
</evidence>
<dbReference type="EMBL" id="JAKNSF020000244">
    <property type="protein sequence ID" value="KAK7705339.1"/>
    <property type="molecule type" value="Genomic_DNA"/>
</dbReference>
<sequence length="98" mass="10965">MSHEPPNEISAARLVPYSMGPIVIADVAWTVAEFIALAIRRAKKRGIHPVAHLVLDTLFPPAYLYVASMYGQEMTWSLKRPRNFVAEAFVIIFVVALL</sequence>
<comment type="caution">
    <text evidence="2">The sequence shown here is derived from an EMBL/GenBank/DDBJ whole genome shotgun (WGS) entry which is preliminary data.</text>
</comment>
<name>A0ABR1NLM2_DIAER</name>
<accession>A0ABR1NLM2</accession>
<evidence type="ECO:0000256" key="1">
    <source>
        <dbReference type="SAM" id="Phobius"/>
    </source>
</evidence>
<reference evidence="2 3" key="1">
    <citation type="submission" date="2024-02" db="EMBL/GenBank/DDBJ databases">
        <title>De novo assembly and annotation of 12 fungi associated with fruit tree decline syndrome in Ontario, Canada.</title>
        <authorList>
            <person name="Sulman M."/>
            <person name="Ellouze W."/>
            <person name="Ilyukhin E."/>
        </authorList>
    </citation>
    <scope>NUCLEOTIDE SEQUENCE [LARGE SCALE GENOMIC DNA]</scope>
    <source>
        <strain evidence="2 3">M169</strain>
    </source>
</reference>
<keyword evidence="3" id="KW-1185">Reference proteome</keyword>
<evidence type="ECO:0008006" key="4">
    <source>
        <dbReference type="Google" id="ProtNLM"/>
    </source>
</evidence>